<feature type="region of interest" description="Disordered" evidence="1">
    <location>
        <begin position="456"/>
        <end position="477"/>
    </location>
</feature>
<reference evidence="2 3" key="1">
    <citation type="submission" date="2019-02" db="EMBL/GenBank/DDBJ databases">
        <title>Genome sequencing of the rare red list fungi Phlebia centrifuga.</title>
        <authorList>
            <person name="Buettner E."/>
            <person name="Kellner H."/>
        </authorList>
    </citation>
    <scope>NUCLEOTIDE SEQUENCE [LARGE SCALE GENOMIC DNA]</scope>
    <source>
        <strain evidence="2 3">DSM 108282</strain>
    </source>
</reference>
<evidence type="ECO:0000313" key="3">
    <source>
        <dbReference type="Proteomes" id="UP000309038"/>
    </source>
</evidence>
<name>A0A4V6S0U1_9APHY</name>
<dbReference type="AlphaFoldDB" id="A0A4V6S0U1"/>
<gene>
    <name evidence="2" type="ORF">EW026_g7570</name>
</gene>
<dbReference type="InterPro" id="IPR036047">
    <property type="entry name" value="F-box-like_dom_sf"/>
</dbReference>
<keyword evidence="3" id="KW-1185">Reference proteome</keyword>
<accession>A0A4V6S0U1</accession>
<evidence type="ECO:0000256" key="1">
    <source>
        <dbReference type="SAM" id="MobiDB-lite"/>
    </source>
</evidence>
<proteinExistence type="predicted"/>
<dbReference type="EMBL" id="SGPJ01000578">
    <property type="protein sequence ID" value="THG93752.1"/>
    <property type="molecule type" value="Genomic_DNA"/>
</dbReference>
<dbReference type="SUPFAM" id="SSF81383">
    <property type="entry name" value="F-box domain"/>
    <property type="match status" value="1"/>
</dbReference>
<evidence type="ECO:0000313" key="2">
    <source>
        <dbReference type="EMBL" id="THG93752.1"/>
    </source>
</evidence>
<organism evidence="2 3">
    <name type="scientific">Hermanssonia centrifuga</name>
    <dbReference type="NCBI Taxonomy" id="98765"/>
    <lineage>
        <taxon>Eukaryota</taxon>
        <taxon>Fungi</taxon>
        <taxon>Dikarya</taxon>
        <taxon>Basidiomycota</taxon>
        <taxon>Agaricomycotina</taxon>
        <taxon>Agaricomycetes</taxon>
        <taxon>Polyporales</taxon>
        <taxon>Meruliaceae</taxon>
        <taxon>Hermanssonia</taxon>
    </lineage>
</organism>
<protein>
    <recommendedName>
        <fullName evidence="4">F-box domain-containing protein</fullName>
    </recommendedName>
</protein>
<evidence type="ECO:0008006" key="4">
    <source>
        <dbReference type="Google" id="ProtNLM"/>
    </source>
</evidence>
<sequence length="617" mass="70737">MPLNLTSLDFLISRCTSKKKGCLNALTNDILVDGVFSHLDVLDVLRMRRVSKLYYYLTHHAVVWKRLLRSTRLPLPPLPPTARNSLKNLTALEAERLLTRSLSLDLTWKQKRPDCLEEWQFDSFHRVAQMVLLPGSQYLVASVSDTGGSNWSIVIYVLDSRYNVVPIAKTPTKTKAYNLAARYLTVNGVPGITIAYVRRDWRRRGDGKKGIDVSDYSGEHAIDAPYPLKHECHTLHVPLKELETLCDPRFVPGSAEFIAHAKALPPPFRRVCFIRSTRTLGNIVLDELSDEPSLSIIRYPNSIMFKPLNGGPIATLTIENFGDFAQSPHRIRAIRPLPQQRQILVVREIDVPQTRNRYPVFSLEFHPIPNNATSDAVEITRPPDDFSFLYEDQYASVHITDHGLPNRFDDSIPAADLGEDDISFKPRPINVFLRTVKPDDGLVRFTFYPQRVDHWTPPSPASSVSSSPGRRTPKRSRPKHYYRYGFTHMSPVRFVESYLNTQYRILPGSYRTLLYTVPWDTITEEPNVIGFYRYHDEELFADEPEIFNPDAPPRRPFGAFAWDETIGRMCFGLEDSTKILVFDFARRPREDFYGRRIPLAVEQDHDVSSDYMDILAS</sequence>
<dbReference type="Proteomes" id="UP000309038">
    <property type="component" value="Unassembled WGS sequence"/>
</dbReference>
<dbReference type="Gene3D" id="1.20.1280.50">
    <property type="match status" value="1"/>
</dbReference>
<comment type="caution">
    <text evidence="2">The sequence shown here is derived from an EMBL/GenBank/DDBJ whole genome shotgun (WGS) entry which is preliminary data.</text>
</comment>